<sequence length="94" mass="10576">MATTALHGDPEMQPLERRNASRRRTLKQGKIIFQDGHCVVDCAVLDMSEKGARVRPSDPLLCPDEFDLKVTHGPMRPCEVVWQKAGIFGVRFVD</sequence>
<dbReference type="GO" id="GO:0035438">
    <property type="term" value="F:cyclic-di-GMP binding"/>
    <property type="evidence" value="ECO:0007669"/>
    <property type="project" value="InterPro"/>
</dbReference>
<dbReference type="RefSeq" id="WP_114583445.1">
    <property type="nucleotide sequence ID" value="NZ_QPMH01000022.1"/>
</dbReference>
<keyword evidence="3" id="KW-1185">Reference proteome</keyword>
<feature type="domain" description="PilZ" evidence="1">
    <location>
        <begin position="16"/>
        <end position="93"/>
    </location>
</feature>
<evidence type="ECO:0000313" key="2">
    <source>
        <dbReference type="EMBL" id="RDD60668.1"/>
    </source>
</evidence>
<reference evidence="2 3" key="1">
    <citation type="submission" date="2018-07" db="EMBL/GenBank/DDBJ databases">
        <title>Venubactetium sediminum gen. nov., sp. nov., isolated from a marine solar saltern.</title>
        <authorList>
            <person name="Wang S."/>
        </authorList>
    </citation>
    <scope>NUCLEOTIDE SEQUENCE [LARGE SCALE GENOMIC DNA]</scope>
    <source>
        <strain evidence="2 3">WD2A32</strain>
    </source>
</reference>
<dbReference type="EMBL" id="QPMH01000022">
    <property type="protein sequence ID" value="RDD60668.1"/>
    <property type="molecule type" value="Genomic_DNA"/>
</dbReference>
<dbReference type="Proteomes" id="UP000253941">
    <property type="component" value="Unassembled WGS sequence"/>
</dbReference>
<comment type="caution">
    <text evidence="2">The sequence shown here is derived from an EMBL/GenBank/DDBJ whole genome shotgun (WGS) entry which is preliminary data.</text>
</comment>
<protein>
    <submittedName>
        <fullName evidence="2">PilZ domain-containing protein</fullName>
    </submittedName>
</protein>
<gene>
    <name evidence="2" type="ORF">DRB17_17115</name>
</gene>
<dbReference type="InterPro" id="IPR009875">
    <property type="entry name" value="PilZ_domain"/>
</dbReference>
<proteinExistence type="predicted"/>
<name>A0A369T5X6_9PROT</name>
<organism evidence="2 3">
    <name type="scientific">Ferruginivarius sediminum</name>
    <dbReference type="NCBI Taxonomy" id="2661937"/>
    <lineage>
        <taxon>Bacteria</taxon>
        <taxon>Pseudomonadati</taxon>
        <taxon>Pseudomonadota</taxon>
        <taxon>Alphaproteobacteria</taxon>
        <taxon>Rhodospirillales</taxon>
        <taxon>Rhodospirillaceae</taxon>
        <taxon>Ferruginivarius</taxon>
    </lineage>
</organism>
<accession>A0A369T5X6</accession>
<dbReference type="Gene3D" id="2.40.10.220">
    <property type="entry name" value="predicted glycosyltransferase like domains"/>
    <property type="match status" value="1"/>
</dbReference>
<evidence type="ECO:0000313" key="3">
    <source>
        <dbReference type="Proteomes" id="UP000253941"/>
    </source>
</evidence>
<dbReference type="Pfam" id="PF07238">
    <property type="entry name" value="PilZ"/>
    <property type="match status" value="1"/>
</dbReference>
<dbReference type="AlphaFoldDB" id="A0A369T5X6"/>
<dbReference type="SUPFAM" id="SSF141371">
    <property type="entry name" value="PilZ domain-like"/>
    <property type="match status" value="1"/>
</dbReference>
<evidence type="ECO:0000259" key="1">
    <source>
        <dbReference type="Pfam" id="PF07238"/>
    </source>
</evidence>